<organism evidence="1 2">
    <name type="scientific">Neohortaea acidophila</name>
    <dbReference type="NCBI Taxonomy" id="245834"/>
    <lineage>
        <taxon>Eukaryota</taxon>
        <taxon>Fungi</taxon>
        <taxon>Dikarya</taxon>
        <taxon>Ascomycota</taxon>
        <taxon>Pezizomycotina</taxon>
        <taxon>Dothideomycetes</taxon>
        <taxon>Dothideomycetidae</taxon>
        <taxon>Mycosphaerellales</taxon>
        <taxon>Teratosphaeriaceae</taxon>
        <taxon>Neohortaea</taxon>
    </lineage>
</organism>
<accession>A0A6A6PQK8</accession>
<dbReference type="GeneID" id="54474981"/>
<reference evidence="1" key="1">
    <citation type="journal article" date="2020" name="Stud. Mycol.">
        <title>101 Dothideomycetes genomes: a test case for predicting lifestyles and emergence of pathogens.</title>
        <authorList>
            <person name="Haridas S."/>
            <person name="Albert R."/>
            <person name="Binder M."/>
            <person name="Bloem J."/>
            <person name="Labutti K."/>
            <person name="Salamov A."/>
            <person name="Andreopoulos B."/>
            <person name="Baker S."/>
            <person name="Barry K."/>
            <person name="Bills G."/>
            <person name="Bluhm B."/>
            <person name="Cannon C."/>
            <person name="Castanera R."/>
            <person name="Culley D."/>
            <person name="Daum C."/>
            <person name="Ezra D."/>
            <person name="Gonzalez J."/>
            <person name="Henrissat B."/>
            <person name="Kuo A."/>
            <person name="Liang C."/>
            <person name="Lipzen A."/>
            <person name="Lutzoni F."/>
            <person name="Magnuson J."/>
            <person name="Mondo S."/>
            <person name="Nolan M."/>
            <person name="Ohm R."/>
            <person name="Pangilinan J."/>
            <person name="Park H.-J."/>
            <person name="Ramirez L."/>
            <person name="Alfaro M."/>
            <person name="Sun H."/>
            <person name="Tritt A."/>
            <person name="Yoshinaga Y."/>
            <person name="Zwiers L.-H."/>
            <person name="Turgeon B."/>
            <person name="Goodwin S."/>
            <person name="Spatafora J."/>
            <person name="Crous P."/>
            <person name="Grigoriev I."/>
        </authorList>
    </citation>
    <scope>NUCLEOTIDE SEQUENCE</scope>
    <source>
        <strain evidence="1">CBS 113389</strain>
    </source>
</reference>
<sequence length="86" mass="9502">MVRKLRGALPSFFLPFWNSSSASTSSPAFGIQNDSWALKPSRTLISSPRCLTRCWSHRDSTNTCIASAATSARPFPRLGSRAERLE</sequence>
<keyword evidence="2" id="KW-1185">Reference proteome</keyword>
<protein>
    <submittedName>
        <fullName evidence="1">Uncharacterized protein</fullName>
    </submittedName>
</protein>
<dbReference type="EMBL" id="MU001637">
    <property type="protein sequence ID" value="KAF2481914.1"/>
    <property type="molecule type" value="Genomic_DNA"/>
</dbReference>
<dbReference type="AlphaFoldDB" id="A0A6A6PQK8"/>
<dbReference type="RefSeq" id="XP_033588484.1">
    <property type="nucleotide sequence ID" value="XM_033733979.1"/>
</dbReference>
<evidence type="ECO:0000313" key="2">
    <source>
        <dbReference type="Proteomes" id="UP000799767"/>
    </source>
</evidence>
<evidence type="ECO:0000313" key="1">
    <source>
        <dbReference type="EMBL" id="KAF2481914.1"/>
    </source>
</evidence>
<gene>
    <name evidence="1" type="ORF">BDY17DRAFT_299920</name>
</gene>
<proteinExistence type="predicted"/>
<dbReference type="Proteomes" id="UP000799767">
    <property type="component" value="Unassembled WGS sequence"/>
</dbReference>
<name>A0A6A6PQK8_9PEZI</name>